<protein>
    <submittedName>
        <fullName evidence="2">Uncharacterized protein</fullName>
    </submittedName>
</protein>
<accession>A0A5B7CKY5</accession>
<dbReference type="Proteomes" id="UP000324222">
    <property type="component" value="Unassembled WGS sequence"/>
</dbReference>
<feature type="compositionally biased region" description="Low complexity" evidence="1">
    <location>
        <begin position="58"/>
        <end position="69"/>
    </location>
</feature>
<feature type="region of interest" description="Disordered" evidence="1">
    <location>
        <begin position="57"/>
        <end position="79"/>
    </location>
</feature>
<evidence type="ECO:0000256" key="1">
    <source>
        <dbReference type="SAM" id="MobiDB-lite"/>
    </source>
</evidence>
<reference evidence="2 3" key="1">
    <citation type="submission" date="2019-05" db="EMBL/GenBank/DDBJ databases">
        <title>Another draft genome of Portunus trituberculatus and its Hox gene families provides insights of decapod evolution.</title>
        <authorList>
            <person name="Jeong J.-H."/>
            <person name="Song I."/>
            <person name="Kim S."/>
            <person name="Choi T."/>
            <person name="Kim D."/>
            <person name="Ryu S."/>
            <person name="Kim W."/>
        </authorList>
    </citation>
    <scope>NUCLEOTIDE SEQUENCE [LARGE SCALE GENOMIC DNA]</scope>
    <source>
        <tissue evidence="2">Muscle</tissue>
    </source>
</reference>
<dbReference type="EMBL" id="VSRR010000106">
    <property type="protein sequence ID" value="MPC10199.1"/>
    <property type="molecule type" value="Genomic_DNA"/>
</dbReference>
<organism evidence="2 3">
    <name type="scientific">Portunus trituberculatus</name>
    <name type="common">Swimming crab</name>
    <name type="synonym">Neptunus trituberculatus</name>
    <dbReference type="NCBI Taxonomy" id="210409"/>
    <lineage>
        <taxon>Eukaryota</taxon>
        <taxon>Metazoa</taxon>
        <taxon>Ecdysozoa</taxon>
        <taxon>Arthropoda</taxon>
        <taxon>Crustacea</taxon>
        <taxon>Multicrustacea</taxon>
        <taxon>Malacostraca</taxon>
        <taxon>Eumalacostraca</taxon>
        <taxon>Eucarida</taxon>
        <taxon>Decapoda</taxon>
        <taxon>Pleocyemata</taxon>
        <taxon>Brachyura</taxon>
        <taxon>Eubrachyura</taxon>
        <taxon>Portunoidea</taxon>
        <taxon>Portunidae</taxon>
        <taxon>Portuninae</taxon>
        <taxon>Portunus</taxon>
    </lineage>
</organism>
<dbReference type="AlphaFoldDB" id="A0A5B7CKY5"/>
<name>A0A5B7CKY5_PORTR</name>
<comment type="caution">
    <text evidence="2">The sequence shown here is derived from an EMBL/GenBank/DDBJ whole genome shotgun (WGS) entry which is preliminary data.</text>
</comment>
<proteinExistence type="predicted"/>
<evidence type="ECO:0000313" key="2">
    <source>
        <dbReference type="EMBL" id="MPC10199.1"/>
    </source>
</evidence>
<sequence length="157" mass="17082">MSSLLPDLRYPIGSQAARKRWRHRVVTDTSLAAGRSVIGRRVSVPARAAPLLHSGVHRGAAPGRARASAAPPPHTLTSHLGSRRTTLFRATHGAKLHFKLKGKILFSLLRIKSDISCSTVLLRSIVACYGEEQRGACLRFSRHTGRHSASCSCVSRE</sequence>
<evidence type="ECO:0000313" key="3">
    <source>
        <dbReference type="Proteomes" id="UP000324222"/>
    </source>
</evidence>
<keyword evidence="3" id="KW-1185">Reference proteome</keyword>
<gene>
    <name evidence="2" type="ORF">E2C01_002830</name>
</gene>